<keyword evidence="3" id="KW-1185">Reference proteome</keyword>
<accession>A0AAN9EQM1</accession>
<dbReference type="EMBL" id="JAYWIO010000005">
    <property type="protein sequence ID" value="KAK7260701.1"/>
    <property type="molecule type" value="Genomic_DNA"/>
</dbReference>
<name>A0AAN9EQM1_CROPI</name>
<evidence type="ECO:0000313" key="3">
    <source>
        <dbReference type="Proteomes" id="UP001372338"/>
    </source>
</evidence>
<reference evidence="2 3" key="1">
    <citation type="submission" date="2024-01" db="EMBL/GenBank/DDBJ databases">
        <title>The genomes of 5 underutilized Papilionoideae crops provide insights into root nodulation and disease resistanc.</title>
        <authorList>
            <person name="Yuan L."/>
        </authorList>
    </citation>
    <scope>NUCLEOTIDE SEQUENCE [LARGE SCALE GENOMIC DNA]</scope>
    <source>
        <strain evidence="2">ZHUSHIDOU_FW_LH</strain>
        <tissue evidence="2">Leaf</tissue>
    </source>
</reference>
<feature type="compositionally biased region" description="Polar residues" evidence="1">
    <location>
        <begin position="1"/>
        <end position="17"/>
    </location>
</feature>
<protein>
    <submittedName>
        <fullName evidence="2">Uncharacterized protein</fullName>
    </submittedName>
</protein>
<evidence type="ECO:0000313" key="2">
    <source>
        <dbReference type="EMBL" id="KAK7260701.1"/>
    </source>
</evidence>
<dbReference type="Proteomes" id="UP001372338">
    <property type="component" value="Unassembled WGS sequence"/>
</dbReference>
<evidence type="ECO:0000256" key="1">
    <source>
        <dbReference type="SAM" id="MobiDB-lite"/>
    </source>
</evidence>
<gene>
    <name evidence="2" type="ORF">RIF29_26961</name>
</gene>
<dbReference type="AlphaFoldDB" id="A0AAN9EQM1"/>
<comment type="caution">
    <text evidence="2">The sequence shown here is derived from an EMBL/GenBank/DDBJ whole genome shotgun (WGS) entry which is preliminary data.</text>
</comment>
<proteinExistence type="predicted"/>
<sequence length="371" mass="40848">MGTQNSKFSNGVGSNRNDSGRFDGRSCQSSIKDNPDRFLTPPSVRKFHVGKSVFNCKNPSPNDENIHVNLSGSGSCKSSVTHNSDHFLSPPSIRKFQVGRSVLKCKTPIPNDGNIHVNLSGSGSCKSNVTHNSAILVTPPSVTKLQPENTVLKSSSANNDNGDLNITKLILTPVCVSTLQSRNNLLKCKRTNSDIRDKGVISDHFQNNRSVLSDITNISHSTKQCSRDFDNIYQRDGGITAREVQKKRRVPFSSQNLDELKSWLNKTTTTPSQCCSVGNVRTSIMANITLKDLEIGRETRPLQARVNRVWKTMQAGNMLRCIHLTFASVSFVLSVPTPFSSTSLSLSHIIQFNTLSRVPPISNKRCRLSHG</sequence>
<organism evidence="2 3">
    <name type="scientific">Crotalaria pallida</name>
    <name type="common">Smooth rattlebox</name>
    <name type="synonym">Crotalaria striata</name>
    <dbReference type="NCBI Taxonomy" id="3830"/>
    <lineage>
        <taxon>Eukaryota</taxon>
        <taxon>Viridiplantae</taxon>
        <taxon>Streptophyta</taxon>
        <taxon>Embryophyta</taxon>
        <taxon>Tracheophyta</taxon>
        <taxon>Spermatophyta</taxon>
        <taxon>Magnoliopsida</taxon>
        <taxon>eudicotyledons</taxon>
        <taxon>Gunneridae</taxon>
        <taxon>Pentapetalae</taxon>
        <taxon>rosids</taxon>
        <taxon>fabids</taxon>
        <taxon>Fabales</taxon>
        <taxon>Fabaceae</taxon>
        <taxon>Papilionoideae</taxon>
        <taxon>50 kb inversion clade</taxon>
        <taxon>genistoids sensu lato</taxon>
        <taxon>core genistoids</taxon>
        <taxon>Crotalarieae</taxon>
        <taxon>Crotalaria</taxon>
    </lineage>
</organism>
<feature type="region of interest" description="Disordered" evidence="1">
    <location>
        <begin position="1"/>
        <end position="42"/>
    </location>
</feature>